<comment type="subunit">
    <text evidence="8">Heterodimer. The mRNA-capping enzyme is composed of two separate chains alpha and beta, respectively a mRNA guanylyltransferase and an mRNA 5'-triphosphate monophosphatase.</text>
</comment>
<dbReference type="EMBL" id="CDHN01000002">
    <property type="protein sequence ID" value="CEJ88417.1"/>
    <property type="molecule type" value="Genomic_DNA"/>
</dbReference>
<dbReference type="CDD" id="cd07470">
    <property type="entry name" value="CYTH-like_mRNA_RTPase"/>
    <property type="match status" value="1"/>
</dbReference>
<protein>
    <recommendedName>
        <fullName evidence="8">mRNA-capping enzyme subunit beta</fullName>
        <ecNumber evidence="8">3.6.1.74</ecNumber>
    </recommendedName>
    <alternativeName>
        <fullName evidence="8">mRNA 5'-phosphatase</fullName>
    </alternativeName>
    <alternativeName>
        <fullName evidence="8">mRNA 5'-triphosphate monophosphatase</fullName>
    </alternativeName>
</protein>
<dbReference type="OrthoDB" id="272147at2759"/>
<dbReference type="EC" id="3.6.1.74" evidence="8"/>
<dbReference type="GO" id="GO:0004651">
    <property type="term" value="F:polynucleotide 5'-phosphatase activity"/>
    <property type="evidence" value="ECO:0007669"/>
    <property type="project" value="UniProtKB-UniRule"/>
</dbReference>
<comment type="similarity">
    <text evidence="3 8">Belongs to the fungal TPase family.</text>
</comment>
<dbReference type="InterPro" id="IPR004206">
    <property type="entry name" value="mRNA_triPase_Cet1"/>
</dbReference>
<feature type="region of interest" description="Disordered" evidence="9">
    <location>
        <begin position="500"/>
        <end position="546"/>
    </location>
</feature>
<evidence type="ECO:0000259" key="10">
    <source>
        <dbReference type="Pfam" id="PF02940"/>
    </source>
</evidence>
<dbReference type="Gene3D" id="3.20.100.10">
    <property type="entry name" value="mRNA triphosphatase Cet1-like"/>
    <property type="match status" value="1"/>
</dbReference>
<organism evidence="11 12">
    <name type="scientific">[Torrubiella] hemipterigena</name>
    <dbReference type="NCBI Taxonomy" id="1531966"/>
    <lineage>
        <taxon>Eukaryota</taxon>
        <taxon>Fungi</taxon>
        <taxon>Dikarya</taxon>
        <taxon>Ascomycota</taxon>
        <taxon>Pezizomycotina</taxon>
        <taxon>Sordariomycetes</taxon>
        <taxon>Hypocreomycetidae</taxon>
        <taxon>Hypocreales</taxon>
        <taxon>Clavicipitaceae</taxon>
        <taxon>Clavicipitaceae incertae sedis</taxon>
        <taxon>'Torrubiella' clade</taxon>
    </lineage>
</organism>
<keyword evidence="12" id="KW-1185">Reference proteome</keyword>
<evidence type="ECO:0000256" key="6">
    <source>
        <dbReference type="ARBA" id="ARBA00023242"/>
    </source>
</evidence>
<keyword evidence="6 8" id="KW-0539">Nucleus</keyword>
<dbReference type="GO" id="GO:0031533">
    <property type="term" value="C:mRNA capping enzyme complex"/>
    <property type="evidence" value="ECO:0007669"/>
    <property type="project" value="UniProtKB-UniRule"/>
</dbReference>
<feature type="compositionally biased region" description="Pro residues" evidence="9">
    <location>
        <begin position="132"/>
        <end position="144"/>
    </location>
</feature>
<comment type="cofactor">
    <cofactor evidence="1 8">
        <name>Mg(2+)</name>
        <dbReference type="ChEBI" id="CHEBI:18420"/>
    </cofactor>
</comment>
<comment type="subcellular location">
    <subcellularLocation>
        <location evidence="2 8">Nucleus</location>
    </subcellularLocation>
</comment>
<dbReference type="GO" id="GO:0140818">
    <property type="term" value="F:mRNA 5'-triphosphate monophosphatase activity"/>
    <property type="evidence" value="ECO:0007669"/>
    <property type="project" value="UniProtKB-EC"/>
</dbReference>
<dbReference type="PANTHER" id="PTHR28118:SF1">
    <property type="entry name" value="POLYNUCLEOTIDE 5'-TRIPHOSPHATASE CTL1-RELATED"/>
    <property type="match status" value="1"/>
</dbReference>
<dbReference type="SUPFAM" id="SSF55154">
    <property type="entry name" value="CYTH-like phosphatases"/>
    <property type="match status" value="1"/>
</dbReference>
<evidence type="ECO:0000256" key="2">
    <source>
        <dbReference type="ARBA" id="ARBA00004123"/>
    </source>
</evidence>
<feature type="region of interest" description="Disordered" evidence="9">
    <location>
        <begin position="1"/>
        <end position="483"/>
    </location>
</feature>
<sequence length="855" mass="94869">MDLRSVLNTSDNGERKRAQSSPTGPLQPQHPKQHPAHPQAAYGYHDHPQQSSPGKYPGQEYPPHQHPQYQGGNYPPQSPYQQPPPQQQKQHQPPPHHHQQQQQQQQQQQHQHTASYAARPGPPNSYHDPRSPTGPAPAPSPYRGPPSQSRESAGAYPFPAAQQQQQHQQQHQQQQQQPPPQELQSPTQRHQYPPSHYPQQRRDSHGQSTAPPPHPTTPYIKQQHQVPQTPPIATPGNNQPSYPHQRSQSTHSTPTPTSAHSAHQFGPQHHGSPAGPPPGQAEYNRHPSQPATPLGPPQQVSSRHSSYQQPASPYQSNKRPPSREPSTSQPSAPEPARGQTPVRPTPPSRGGPEVTMQDAPSHARILLDREPSMSVSPKTRVGSLPSNAERSDNEAKPARKSQTNADAERERSQRASTPAKRKLDDRSISPSELEHKHQRPPPGETNGRHESPTQRRQSSHGPPRKNRQPRAQPPVWALDSSTLGKKLPTHANFVLHERHAPANGHSGSVSHVKTEPDSQNGSPEVQKPQRGQSVAAAAATAAPVPEPGPADILGAWEATITGVKPYEEVSKAVADFLFVNVVNGSDIQEIMSRGIKFEIEAKLGTLIDKDTNHRVDRNVASECILESSSRVAFRSSMTEVHHKAFNDFLNHVVIQADPRAPHGGNRVQVHYKHRRELDRFFELPADMQNRIPGCMRARLGGRGRGIKVRVTHDQKTQEVIGKIIKARVADIDIHMPTSPMDCRISINLEMDWDGSVEELEQLASQGDKQPDRAKDRLSYTQGHYQVDLTQVTQTFSGPGSARTEKEHELEIELAPEILIDQGRKAMSGGVHRYQELVEGFVDNVRVLARKARDFQ</sequence>
<feature type="compositionally biased region" description="Pro residues" evidence="9">
    <location>
        <begin position="76"/>
        <end position="86"/>
    </location>
</feature>
<comment type="catalytic activity">
    <reaction evidence="7">
        <text>a 5'-end triphospho-ribonucleoside in mRNA + H2O = a 5'-end diphospho-ribonucleoside in mRNA + phosphate + H(+)</text>
        <dbReference type="Rhea" id="RHEA:67004"/>
        <dbReference type="Rhea" id="RHEA-COMP:17164"/>
        <dbReference type="Rhea" id="RHEA-COMP:17165"/>
        <dbReference type="ChEBI" id="CHEBI:15377"/>
        <dbReference type="ChEBI" id="CHEBI:15378"/>
        <dbReference type="ChEBI" id="CHEBI:43474"/>
        <dbReference type="ChEBI" id="CHEBI:167616"/>
        <dbReference type="ChEBI" id="CHEBI:167618"/>
        <dbReference type="EC" id="3.6.1.74"/>
    </reaction>
    <physiologicalReaction direction="left-to-right" evidence="7">
        <dbReference type="Rhea" id="RHEA:67005"/>
    </physiologicalReaction>
</comment>
<feature type="compositionally biased region" description="Low complexity" evidence="9">
    <location>
        <begin position="249"/>
        <end position="263"/>
    </location>
</feature>
<evidence type="ECO:0000313" key="11">
    <source>
        <dbReference type="EMBL" id="CEJ88417.1"/>
    </source>
</evidence>
<evidence type="ECO:0000313" key="12">
    <source>
        <dbReference type="Proteomes" id="UP000039046"/>
    </source>
</evidence>
<comment type="function">
    <text evidence="8">First step of mRNA capping. Converts the 5'-triphosphate end of a nascent mRNA chain into a diphosphate end.</text>
</comment>
<feature type="compositionally biased region" description="Low complexity" evidence="9">
    <location>
        <begin position="162"/>
        <end position="176"/>
    </location>
</feature>
<feature type="domain" description="mRNA triphosphatase Cet1-like" evidence="10">
    <location>
        <begin position="567"/>
        <end position="813"/>
    </location>
</feature>
<dbReference type="STRING" id="1531966.A0A0A1TGY4"/>
<dbReference type="AlphaFoldDB" id="A0A0A1TGY4"/>
<dbReference type="HOGENOM" id="CLU_015678_0_0_1"/>
<reference evidence="11 12" key="1">
    <citation type="journal article" date="2015" name="Genome Announc.">
        <title>Draft Genome Sequence and Gene Annotation of the Entomopathogenic Fungus Verticillium hemipterigenum.</title>
        <authorList>
            <person name="Horn F."/>
            <person name="Habel A."/>
            <person name="Scharf D.H."/>
            <person name="Dworschak J."/>
            <person name="Brakhage A.A."/>
            <person name="Guthke R."/>
            <person name="Hertweck C."/>
            <person name="Linde J."/>
        </authorList>
    </citation>
    <scope>NUCLEOTIDE SEQUENCE [LARGE SCALE GENOMIC DNA]</scope>
</reference>
<accession>A0A0A1TGY4</accession>
<feature type="compositionally biased region" description="Polar residues" evidence="9">
    <location>
        <begin position="235"/>
        <end position="248"/>
    </location>
</feature>
<evidence type="ECO:0000256" key="5">
    <source>
        <dbReference type="ARBA" id="ARBA00022801"/>
    </source>
</evidence>
<dbReference type="InterPro" id="IPR040343">
    <property type="entry name" value="Cet1/Ctl1"/>
</dbReference>
<feature type="compositionally biased region" description="Low complexity" evidence="9">
    <location>
        <begin position="56"/>
        <end position="75"/>
    </location>
</feature>
<dbReference type="PANTHER" id="PTHR28118">
    <property type="entry name" value="POLYNUCLEOTIDE 5'-TRIPHOSPHATASE-RELATED"/>
    <property type="match status" value="1"/>
</dbReference>
<dbReference type="Pfam" id="PF02940">
    <property type="entry name" value="mRNA_triPase"/>
    <property type="match status" value="1"/>
</dbReference>
<dbReference type="GO" id="GO:0006370">
    <property type="term" value="P:7-methylguanosine mRNA capping"/>
    <property type="evidence" value="ECO:0007669"/>
    <property type="project" value="UniProtKB-UniRule"/>
</dbReference>
<gene>
    <name evidence="11" type="ORF">VHEMI04717</name>
</gene>
<evidence type="ECO:0000256" key="9">
    <source>
        <dbReference type="SAM" id="MobiDB-lite"/>
    </source>
</evidence>
<keyword evidence="8" id="KW-0506">mRNA capping</keyword>
<evidence type="ECO:0000256" key="3">
    <source>
        <dbReference type="ARBA" id="ARBA00006345"/>
    </source>
</evidence>
<keyword evidence="5 8" id="KW-0378">Hydrolase</keyword>
<feature type="compositionally biased region" description="Low complexity" evidence="9">
    <location>
        <begin position="100"/>
        <end position="112"/>
    </location>
</feature>
<evidence type="ECO:0000256" key="4">
    <source>
        <dbReference type="ARBA" id="ARBA00022664"/>
    </source>
</evidence>
<feature type="compositionally biased region" description="Polar residues" evidence="9">
    <location>
        <begin position="505"/>
        <end position="523"/>
    </location>
</feature>
<proteinExistence type="inferred from homology"/>
<dbReference type="InterPro" id="IPR037009">
    <property type="entry name" value="mRNA_triPase_Cet1_sf"/>
</dbReference>
<feature type="compositionally biased region" description="Low complexity" evidence="9">
    <location>
        <begin position="305"/>
        <end position="316"/>
    </location>
</feature>
<evidence type="ECO:0000256" key="7">
    <source>
        <dbReference type="ARBA" id="ARBA00047740"/>
    </source>
</evidence>
<evidence type="ECO:0000256" key="8">
    <source>
        <dbReference type="RuleBase" id="RU367053"/>
    </source>
</evidence>
<dbReference type="Proteomes" id="UP000039046">
    <property type="component" value="Unassembled WGS sequence"/>
</dbReference>
<name>A0A0A1TGY4_9HYPO</name>
<keyword evidence="4 8" id="KW-0507">mRNA processing</keyword>
<evidence type="ECO:0000256" key="1">
    <source>
        <dbReference type="ARBA" id="ARBA00001946"/>
    </source>
</evidence>
<dbReference type="InterPro" id="IPR033469">
    <property type="entry name" value="CYTH-like_dom_sf"/>
</dbReference>
<feature type="compositionally biased region" description="Polar residues" evidence="9">
    <location>
        <begin position="1"/>
        <end position="11"/>
    </location>
</feature>
<feature type="compositionally biased region" description="Basic and acidic residues" evidence="9">
    <location>
        <begin position="421"/>
        <end position="435"/>
    </location>
</feature>